<sequence>MFFVPSVIKLIYWAVYPIESVCRGYVAVVGVPQGLLLLNMLLALIDRYMAINHPLLHRDKMNVRSAAVLIVIGSLVVVFLLKFIFIVHIIAPLRCEVCLVHVKLVLIVLSVLSLACTILNFIVYRQTKDLLAESRRLTLETNNVMTENDEDVEWIELGTIGNESRINHRASSASGSLADHSTQIRTIMSIHVNKKKLSQIELEATRTLITGVTSLVVMALPPTIFVSIFLGCQLFFGAECSNLNWLSPYMIELGLIHAVYNPLIFIVRNKELRTALTCQK</sequence>
<feature type="domain" description="G-protein coupled receptors family 1 profile" evidence="11">
    <location>
        <begin position="1"/>
        <end position="265"/>
    </location>
</feature>
<dbReference type="GO" id="GO:0005886">
    <property type="term" value="C:plasma membrane"/>
    <property type="evidence" value="ECO:0007669"/>
    <property type="project" value="UniProtKB-SubCell"/>
</dbReference>
<comment type="subcellular location">
    <subcellularLocation>
        <location evidence="1">Cell membrane</location>
        <topology evidence="1">Multi-pass membrane protein</topology>
    </subcellularLocation>
</comment>
<keyword evidence="4 10" id="KW-0812">Transmembrane</keyword>
<feature type="transmembrane region" description="Helical" evidence="10">
    <location>
        <begin position="102"/>
        <end position="124"/>
    </location>
</feature>
<dbReference type="AlphaFoldDB" id="A0A8J2RZW8"/>
<protein>
    <recommendedName>
        <fullName evidence="11">G-protein coupled receptors family 1 profile domain-containing protein</fullName>
    </recommendedName>
</protein>
<evidence type="ECO:0000313" key="12">
    <source>
        <dbReference type="EMBL" id="CAH0110043.1"/>
    </source>
</evidence>
<keyword evidence="5 10" id="KW-1133">Transmembrane helix</keyword>
<keyword evidence="3" id="KW-1003">Cell membrane</keyword>
<dbReference type="GO" id="GO:0004993">
    <property type="term" value="F:G protein-coupled serotonin receptor activity"/>
    <property type="evidence" value="ECO:0007669"/>
    <property type="project" value="TreeGrafter"/>
</dbReference>
<keyword evidence="9" id="KW-0807">Transducer</keyword>
<dbReference type="Pfam" id="PF00001">
    <property type="entry name" value="7tm_1"/>
    <property type="match status" value="1"/>
</dbReference>
<feature type="transmembrane region" description="Helical" evidence="10">
    <location>
        <begin position="25"/>
        <end position="45"/>
    </location>
</feature>
<comment type="similarity">
    <text evidence="2">Belongs to the G-protein coupled receptor 1 family.</text>
</comment>
<dbReference type="EMBL" id="CAKKLH010000299">
    <property type="protein sequence ID" value="CAH0110043.1"/>
    <property type="molecule type" value="Genomic_DNA"/>
</dbReference>
<dbReference type="PROSITE" id="PS50262">
    <property type="entry name" value="G_PROTEIN_RECEP_F1_2"/>
    <property type="match status" value="1"/>
</dbReference>
<accession>A0A8J2RZW8</accession>
<dbReference type="GO" id="GO:0007268">
    <property type="term" value="P:chemical synaptic transmission"/>
    <property type="evidence" value="ECO:0007669"/>
    <property type="project" value="TreeGrafter"/>
</dbReference>
<evidence type="ECO:0000313" key="13">
    <source>
        <dbReference type="Proteomes" id="UP000789390"/>
    </source>
</evidence>
<dbReference type="GO" id="GO:0030425">
    <property type="term" value="C:dendrite"/>
    <property type="evidence" value="ECO:0007669"/>
    <property type="project" value="TreeGrafter"/>
</dbReference>
<feature type="transmembrane region" description="Helical" evidence="10">
    <location>
        <begin position="215"/>
        <end position="236"/>
    </location>
</feature>
<keyword evidence="7 10" id="KW-0472">Membrane</keyword>
<dbReference type="InterPro" id="IPR017452">
    <property type="entry name" value="GPCR_Rhodpsn_7TM"/>
</dbReference>
<dbReference type="SUPFAM" id="SSF81321">
    <property type="entry name" value="Family A G protein-coupled receptor-like"/>
    <property type="match status" value="1"/>
</dbReference>
<dbReference type="Proteomes" id="UP000789390">
    <property type="component" value="Unassembled WGS sequence"/>
</dbReference>
<dbReference type="GO" id="GO:0007188">
    <property type="term" value="P:adenylate cyclase-modulating G protein-coupled receptor signaling pathway"/>
    <property type="evidence" value="ECO:0007669"/>
    <property type="project" value="TreeGrafter"/>
</dbReference>
<proteinExistence type="inferred from homology"/>
<evidence type="ECO:0000256" key="10">
    <source>
        <dbReference type="SAM" id="Phobius"/>
    </source>
</evidence>
<evidence type="ECO:0000256" key="1">
    <source>
        <dbReference type="ARBA" id="ARBA00004651"/>
    </source>
</evidence>
<dbReference type="GO" id="GO:0030594">
    <property type="term" value="F:neurotransmitter receptor activity"/>
    <property type="evidence" value="ECO:0007669"/>
    <property type="project" value="TreeGrafter"/>
</dbReference>
<evidence type="ECO:0000256" key="8">
    <source>
        <dbReference type="ARBA" id="ARBA00023170"/>
    </source>
</evidence>
<evidence type="ECO:0000256" key="7">
    <source>
        <dbReference type="ARBA" id="ARBA00023136"/>
    </source>
</evidence>
<evidence type="ECO:0000256" key="4">
    <source>
        <dbReference type="ARBA" id="ARBA00022692"/>
    </source>
</evidence>
<evidence type="ECO:0000256" key="3">
    <source>
        <dbReference type="ARBA" id="ARBA00022475"/>
    </source>
</evidence>
<dbReference type="PANTHER" id="PTHR24247:SF238">
    <property type="entry name" value="DOPAMINE RECEPTOR 1"/>
    <property type="match status" value="1"/>
</dbReference>
<evidence type="ECO:0000256" key="5">
    <source>
        <dbReference type="ARBA" id="ARBA00022989"/>
    </source>
</evidence>
<keyword evidence="8" id="KW-0675">Receptor</keyword>
<keyword evidence="13" id="KW-1185">Reference proteome</keyword>
<comment type="caution">
    <text evidence="12">The sequence shown here is derived from an EMBL/GenBank/DDBJ whole genome shotgun (WGS) entry which is preliminary data.</text>
</comment>
<evidence type="ECO:0000256" key="9">
    <source>
        <dbReference type="ARBA" id="ARBA00023224"/>
    </source>
</evidence>
<dbReference type="GO" id="GO:0007187">
    <property type="term" value="P:G protein-coupled receptor signaling pathway, coupled to cyclic nucleotide second messenger"/>
    <property type="evidence" value="ECO:0007669"/>
    <property type="project" value="TreeGrafter"/>
</dbReference>
<name>A0A8J2RZW8_9CRUS</name>
<evidence type="ECO:0000256" key="6">
    <source>
        <dbReference type="ARBA" id="ARBA00023040"/>
    </source>
</evidence>
<gene>
    <name evidence="12" type="ORF">DGAL_LOCUS13542</name>
</gene>
<dbReference type="OrthoDB" id="6351817at2759"/>
<organism evidence="12 13">
    <name type="scientific">Daphnia galeata</name>
    <dbReference type="NCBI Taxonomy" id="27404"/>
    <lineage>
        <taxon>Eukaryota</taxon>
        <taxon>Metazoa</taxon>
        <taxon>Ecdysozoa</taxon>
        <taxon>Arthropoda</taxon>
        <taxon>Crustacea</taxon>
        <taxon>Branchiopoda</taxon>
        <taxon>Diplostraca</taxon>
        <taxon>Cladocera</taxon>
        <taxon>Anomopoda</taxon>
        <taxon>Daphniidae</taxon>
        <taxon>Daphnia</taxon>
    </lineage>
</organism>
<reference evidence="12" key="1">
    <citation type="submission" date="2021-11" db="EMBL/GenBank/DDBJ databases">
        <authorList>
            <person name="Schell T."/>
        </authorList>
    </citation>
    <scope>NUCLEOTIDE SEQUENCE</scope>
    <source>
        <strain evidence="12">M5</strain>
    </source>
</reference>
<feature type="transmembrane region" description="Helical" evidence="10">
    <location>
        <begin position="66"/>
        <end position="90"/>
    </location>
</feature>
<dbReference type="PANTHER" id="PTHR24247">
    <property type="entry name" value="5-HYDROXYTRYPTAMINE RECEPTOR"/>
    <property type="match status" value="1"/>
</dbReference>
<dbReference type="InterPro" id="IPR000276">
    <property type="entry name" value="GPCR_Rhodpsn"/>
</dbReference>
<feature type="transmembrane region" description="Helical" evidence="10">
    <location>
        <begin position="248"/>
        <end position="267"/>
    </location>
</feature>
<dbReference type="GO" id="GO:0045202">
    <property type="term" value="C:synapse"/>
    <property type="evidence" value="ECO:0007669"/>
    <property type="project" value="GOC"/>
</dbReference>
<keyword evidence="6" id="KW-0297">G-protein coupled receptor</keyword>
<evidence type="ECO:0000256" key="2">
    <source>
        <dbReference type="ARBA" id="ARBA00010663"/>
    </source>
</evidence>
<dbReference type="Gene3D" id="1.20.1070.10">
    <property type="entry name" value="Rhodopsin 7-helix transmembrane proteins"/>
    <property type="match status" value="1"/>
</dbReference>
<evidence type="ECO:0000259" key="11">
    <source>
        <dbReference type="PROSITE" id="PS50262"/>
    </source>
</evidence>